<evidence type="ECO:0000313" key="2">
    <source>
        <dbReference type="Proteomes" id="UP001159363"/>
    </source>
</evidence>
<reference evidence="1 2" key="1">
    <citation type="submission" date="2023-02" db="EMBL/GenBank/DDBJ databases">
        <title>LHISI_Scaffold_Assembly.</title>
        <authorList>
            <person name="Stuart O.P."/>
            <person name="Cleave R."/>
            <person name="Magrath M.J.L."/>
            <person name="Mikheyev A.S."/>
        </authorList>
    </citation>
    <scope>NUCLEOTIDE SEQUENCE [LARGE SCALE GENOMIC DNA]</scope>
    <source>
        <strain evidence="1">Daus_M_001</strain>
        <tissue evidence="1">Leg muscle</tissue>
    </source>
</reference>
<proteinExistence type="predicted"/>
<keyword evidence="2" id="KW-1185">Reference proteome</keyword>
<accession>A0ABQ9HMC4</accession>
<dbReference type="Proteomes" id="UP001159363">
    <property type="component" value="Chromosome X"/>
</dbReference>
<dbReference type="EMBL" id="JARBHB010000004">
    <property type="protein sequence ID" value="KAJ8885525.1"/>
    <property type="molecule type" value="Genomic_DNA"/>
</dbReference>
<gene>
    <name evidence="1" type="ORF">PR048_011723</name>
</gene>
<sequence>MRVQETRIHRDFVNDPNNAQIPMIRKCIGHPETILFQEQETDQVDRLTSLSSRGFGHSSMIVRRAVYHYANLKNINTPWSTQRFHFLEKTKCLLKSRAMGLNKEVVDNFYDLLKDLYWLVKGVREKLHRFLPRVLGLPKKSLVQLSLSMTIPMNKDQSMCLGKDDPQHYLNNW</sequence>
<organism evidence="1 2">
    <name type="scientific">Dryococelus australis</name>
    <dbReference type="NCBI Taxonomy" id="614101"/>
    <lineage>
        <taxon>Eukaryota</taxon>
        <taxon>Metazoa</taxon>
        <taxon>Ecdysozoa</taxon>
        <taxon>Arthropoda</taxon>
        <taxon>Hexapoda</taxon>
        <taxon>Insecta</taxon>
        <taxon>Pterygota</taxon>
        <taxon>Neoptera</taxon>
        <taxon>Polyneoptera</taxon>
        <taxon>Phasmatodea</taxon>
        <taxon>Verophasmatodea</taxon>
        <taxon>Anareolatae</taxon>
        <taxon>Phasmatidae</taxon>
        <taxon>Eurycanthinae</taxon>
        <taxon>Dryococelus</taxon>
    </lineage>
</organism>
<evidence type="ECO:0000313" key="1">
    <source>
        <dbReference type="EMBL" id="KAJ8885525.1"/>
    </source>
</evidence>
<name>A0ABQ9HMC4_9NEOP</name>
<comment type="caution">
    <text evidence="1">The sequence shown here is derived from an EMBL/GenBank/DDBJ whole genome shotgun (WGS) entry which is preliminary data.</text>
</comment>
<protein>
    <submittedName>
        <fullName evidence="1">Uncharacterized protein</fullName>
    </submittedName>
</protein>